<dbReference type="GO" id="GO:0032259">
    <property type="term" value="P:methylation"/>
    <property type="evidence" value="ECO:0007669"/>
    <property type="project" value="UniProtKB-KW"/>
</dbReference>
<gene>
    <name evidence="10" type="ORF">SCULI_v1c02120</name>
</gene>
<dbReference type="EMBL" id="CP006681">
    <property type="protein sequence ID" value="AHI52553.1"/>
    <property type="molecule type" value="Genomic_DNA"/>
</dbReference>
<dbReference type="PANTHER" id="PTHR10815">
    <property type="entry name" value="METHYLATED-DNA--PROTEIN-CYSTEINE METHYLTRANSFERASE"/>
    <property type="match status" value="1"/>
</dbReference>
<keyword evidence="7" id="KW-0234">DNA repair</keyword>
<dbReference type="PANTHER" id="PTHR10815:SF13">
    <property type="entry name" value="METHYLATED-DNA--PROTEIN-CYSTEINE METHYLTRANSFERASE"/>
    <property type="match status" value="1"/>
</dbReference>
<keyword evidence="5" id="KW-0808">Transferase</keyword>
<dbReference type="STRING" id="1276246.SCULI_v1c02120"/>
<dbReference type="OrthoDB" id="9802228at2"/>
<feature type="domain" description="Methylated-DNA-[protein]-cysteine S-methyltransferase DNA binding" evidence="9">
    <location>
        <begin position="83"/>
        <end position="160"/>
    </location>
</feature>
<keyword evidence="11" id="KW-1185">Reference proteome</keyword>
<name>W6A601_9MOLU</name>
<organism evidence="10 11">
    <name type="scientific">Spiroplasma culicicola AES-1</name>
    <dbReference type="NCBI Taxonomy" id="1276246"/>
    <lineage>
        <taxon>Bacteria</taxon>
        <taxon>Bacillati</taxon>
        <taxon>Mycoplasmatota</taxon>
        <taxon>Mollicutes</taxon>
        <taxon>Entomoplasmatales</taxon>
        <taxon>Spiroplasmataceae</taxon>
        <taxon>Spiroplasma</taxon>
    </lineage>
</organism>
<sequence length="163" mass="19380">MKTIYYQKLKINDFNLIVGVNEDKICYLGLNNDEIYSWFDQNKFELIEDETKIDKKHLDLIENYFNKKKLNLEINDFNHFGTKFRQQVWNEMLKLDYGEYITYQQLAQRINQPTAIRAVATAVAQNPILLLIPCHRIISKNGEVKFRSGKEIKIKLQKFESNN</sequence>
<dbReference type="InterPro" id="IPR001497">
    <property type="entry name" value="MethylDNA_cys_MeTrfase_AS"/>
</dbReference>
<dbReference type="GO" id="GO:0006281">
    <property type="term" value="P:DNA repair"/>
    <property type="evidence" value="ECO:0007669"/>
    <property type="project" value="UniProtKB-KW"/>
</dbReference>
<evidence type="ECO:0000256" key="2">
    <source>
        <dbReference type="ARBA" id="ARBA00008711"/>
    </source>
</evidence>
<dbReference type="eggNOG" id="COG0350">
    <property type="taxonomic scope" value="Bacteria"/>
</dbReference>
<dbReference type="InterPro" id="IPR014048">
    <property type="entry name" value="MethylDNA_cys_MeTrfase_DNA-bd"/>
</dbReference>
<dbReference type="CDD" id="cd06445">
    <property type="entry name" value="ATase"/>
    <property type="match status" value="1"/>
</dbReference>
<keyword evidence="6" id="KW-0227">DNA damage</keyword>
<evidence type="ECO:0000259" key="9">
    <source>
        <dbReference type="Pfam" id="PF01035"/>
    </source>
</evidence>
<evidence type="ECO:0000256" key="8">
    <source>
        <dbReference type="ARBA" id="ARBA00049348"/>
    </source>
</evidence>
<comment type="catalytic activity">
    <reaction evidence="8">
        <text>a 6-O-methyl-2'-deoxyguanosine in DNA + L-cysteinyl-[protein] = S-methyl-L-cysteinyl-[protein] + a 2'-deoxyguanosine in DNA</text>
        <dbReference type="Rhea" id="RHEA:24000"/>
        <dbReference type="Rhea" id="RHEA-COMP:10131"/>
        <dbReference type="Rhea" id="RHEA-COMP:10132"/>
        <dbReference type="Rhea" id="RHEA-COMP:11367"/>
        <dbReference type="Rhea" id="RHEA-COMP:11368"/>
        <dbReference type="ChEBI" id="CHEBI:29950"/>
        <dbReference type="ChEBI" id="CHEBI:82612"/>
        <dbReference type="ChEBI" id="CHEBI:85445"/>
        <dbReference type="ChEBI" id="CHEBI:85448"/>
        <dbReference type="EC" id="2.1.1.63"/>
    </reaction>
</comment>
<dbReference type="PATRIC" id="fig|1276246.3.peg.211"/>
<proteinExistence type="inferred from homology"/>
<evidence type="ECO:0000256" key="3">
    <source>
        <dbReference type="ARBA" id="ARBA00011918"/>
    </source>
</evidence>
<evidence type="ECO:0000313" key="10">
    <source>
        <dbReference type="EMBL" id="AHI52553.1"/>
    </source>
</evidence>
<evidence type="ECO:0000256" key="6">
    <source>
        <dbReference type="ARBA" id="ARBA00022763"/>
    </source>
</evidence>
<protein>
    <recommendedName>
        <fullName evidence="3">methylated-DNA--[protein]-cysteine S-methyltransferase</fullName>
        <ecNumber evidence="3">2.1.1.63</ecNumber>
    </recommendedName>
</protein>
<dbReference type="RefSeq" id="WP_025362795.1">
    <property type="nucleotide sequence ID" value="NZ_CP006681.1"/>
</dbReference>
<dbReference type="EC" id="2.1.1.63" evidence="3"/>
<evidence type="ECO:0000256" key="5">
    <source>
        <dbReference type="ARBA" id="ARBA00022679"/>
    </source>
</evidence>
<dbReference type="Gene3D" id="1.10.10.10">
    <property type="entry name" value="Winged helix-like DNA-binding domain superfamily/Winged helix DNA-binding domain"/>
    <property type="match status" value="1"/>
</dbReference>
<dbReference type="Proteomes" id="UP000019267">
    <property type="component" value="Chromosome"/>
</dbReference>
<dbReference type="Pfam" id="PF01035">
    <property type="entry name" value="DNA_binding_1"/>
    <property type="match status" value="1"/>
</dbReference>
<comment type="catalytic activity">
    <reaction evidence="1">
        <text>a 4-O-methyl-thymidine in DNA + L-cysteinyl-[protein] = a thymidine in DNA + S-methyl-L-cysteinyl-[protein]</text>
        <dbReference type="Rhea" id="RHEA:53428"/>
        <dbReference type="Rhea" id="RHEA-COMP:10131"/>
        <dbReference type="Rhea" id="RHEA-COMP:10132"/>
        <dbReference type="Rhea" id="RHEA-COMP:13555"/>
        <dbReference type="Rhea" id="RHEA-COMP:13556"/>
        <dbReference type="ChEBI" id="CHEBI:29950"/>
        <dbReference type="ChEBI" id="CHEBI:82612"/>
        <dbReference type="ChEBI" id="CHEBI:137386"/>
        <dbReference type="ChEBI" id="CHEBI:137387"/>
        <dbReference type="EC" id="2.1.1.63"/>
    </reaction>
</comment>
<dbReference type="PROSITE" id="PS00374">
    <property type="entry name" value="MGMT"/>
    <property type="match status" value="1"/>
</dbReference>
<evidence type="ECO:0000256" key="4">
    <source>
        <dbReference type="ARBA" id="ARBA00022603"/>
    </source>
</evidence>
<dbReference type="SUPFAM" id="SSF46767">
    <property type="entry name" value="Methylated DNA-protein cysteine methyltransferase, C-terminal domain"/>
    <property type="match status" value="1"/>
</dbReference>
<evidence type="ECO:0000313" key="11">
    <source>
        <dbReference type="Proteomes" id="UP000019267"/>
    </source>
</evidence>
<dbReference type="KEGG" id="scq:SCULI_v1c02120"/>
<reference evidence="10 11" key="1">
    <citation type="journal article" date="2014" name="Genome Biol. Evol.">
        <title>Molecular evolution of the substrate utilization strategies and putative virulence factors in mosquito-associated Spiroplasma species.</title>
        <authorList>
            <person name="Chang T.H."/>
            <person name="Lo W.S."/>
            <person name="Ku C."/>
            <person name="Chen L.L."/>
            <person name="Kuo C.H."/>
        </authorList>
    </citation>
    <scope>NUCLEOTIDE SEQUENCE [LARGE SCALE GENOMIC DNA]</scope>
    <source>
        <strain evidence="10">AES-1</strain>
    </source>
</reference>
<keyword evidence="4" id="KW-0489">Methyltransferase</keyword>
<dbReference type="GO" id="GO:0003908">
    <property type="term" value="F:methylated-DNA-[protein]-cysteine S-methyltransferase activity"/>
    <property type="evidence" value="ECO:0007669"/>
    <property type="project" value="UniProtKB-EC"/>
</dbReference>
<dbReference type="InterPro" id="IPR036217">
    <property type="entry name" value="MethylDNA_cys_MeTrfase_DNAb"/>
</dbReference>
<dbReference type="InterPro" id="IPR036388">
    <property type="entry name" value="WH-like_DNA-bd_sf"/>
</dbReference>
<accession>W6A601</accession>
<comment type="similarity">
    <text evidence="2">Belongs to the MGMT family.</text>
</comment>
<dbReference type="FunFam" id="1.10.10.10:FF:000214">
    <property type="entry name" value="Methylated-DNA--protein-cysteine methyltransferase"/>
    <property type="match status" value="1"/>
</dbReference>
<dbReference type="NCBIfam" id="TIGR00589">
    <property type="entry name" value="ogt"/>
    <property type="match status" value="1"/>
</dbReference>
<evidence type="ECO:0000256" key="7">
    <source>
        <dbReference type="ARBA" id="ARBA00023204"/>
    </source>
</evidence>
<dbReference type="HOGENOM" id="CLU_000445_52_2_14"/>
<dbReference type="AlphaFoldDB" id="W6A601"/>
<evidence type="ECO:0000256" key="1">
    <source>
        <dbReference type="ARBA" id="ARBA00001286"/>
    </source>
</evidence>